<sequence length="89" mass="10304">MRKIQDSVLTSKEKQKRDRGAKKLKGKGNSRRVENIVNLSMSDSDISNRRKVILKEARKTWEVGKRLGFSVHGEEELIIEELIRLEGKQ</sequence>
<comment type="caution">
    <text evidence="2">The sequence shown here is derived from an EMBL/GenBank/DDBJ whole genome shotgun (WGS) entry which is preliminary data.</text>
</comment>
<feature type="compositionally biased region" description="Basic residues" evidence="1">
    <location>
        <begin position="19"/>
        <end position="29"/>
    </location>
</feature>
<proteinExistence type="predicted"/>
<accession>A0A9D3UHS3</accession>
<evidence type="ECO:0000313" key="3">
    <source>
        <dbReference type="Proteomes" id="UP000828251"/>
    </source>
</evidence>
<protein>
    <submittedName>
        <fullName evidence="2">Uncharacterized protein</fullName>
    </submittedName>
</protein>
<dbReference type="Proteomes" id="UP000828251">
    <property type="component" value="Unassembled WGS sequence"/>
</dbReference>
<keyword evidence="3" id="KW-1185">Reference proteome</keyword>
<feature type="region of interest" description="Disordered" evidence="1">
    <location>
        <begin position="1"/>
        <end position="29"/>
    </location>
</feature>
<evidence type="ECO:0000313" key="2">
    <source>
        <dbReference type="EMBL" id="KAH1039908.1"/>
    </source>
</evidence>
<evidence type="ECO:0000256" key="1">
    <source>
        <dbReference type="SAM" id="MobiDB-lite"/>
    </source>
</evidence>
<organism evidence="2 3">
    <name type="scientific">Gossypium stocksii</name>
    <dbReference type="NCBI Taxonomy" id="47602"/>
    <lineage>
        <taxon>Eukaryota</taxon>
        <taxon>Viridiplantae</taxon>
        <taxon>Streptophyta</taxon>
        <taxon>Embryophyta</taxon>
        <taxon>Tracheophyta</taxon>
        <taxon>Spermatophyta</taxon>
        <taxon>Magnoliopsida</taxon>
        <taxon>eudicotyledons</taxon>
        <taxon>Gunneridae</taxon>
        <taxon>Pentapetalae</taxon>
        <taxon>rosids</taxon>
        <taxon>malvids</taxon>
        <taxon>Malvales</taxon>
        <taxon>Malvaceae</taxon>
        <taxon>Malvoideae</taxon>
        <taxon>Gossypium</taxon>
    </lineage>
</organism>
<name>A0A9D3UHS3_9ROSI</name>
<gene>
    <name evidence="2" type="ORF">J1N35_041651</name>
</gene>
<dbReference type="EMBL" id="JAIQCV010000012">
    <property type="protein sequence ID" value="KAH1039908.1"/>
    <property type="molecule type" value="Genomic_DNA"/>
</dbReference>
<reference evidence="2 3" key="1">
    <citation type="journal article" date="2021" name="Plant Biotechnol. J.">
        <title>Multi-omics assisted identification of the key and species-specific regulatory components of drought-tolerant mechanisms in Gossypium stocksii.</title>
        <authorList>
            <person name="Yu D."/>
            <person name="Ke L."/>
            <person name="Zhang D."/>
            <person name="Wu Y."/>
            <person name="Sun Y."/>
            <person name="Mei J."/>
            <person name="Sun J."/>
            <person name="Sun Y."/>
        </authorList>
    </citation>
    <scope>NUCLEOTIDE SEQUENCE [LARGE SCALE GENOMIC DNA]</scope>
    <source>
        <strain evidence="3">cv. E1</strain>
        <tissue evidence="2">Leaf</tissue>
    </source>
</reference>
<dbReference type="AlphaFoldDB" id="A0A9D3UHS3"/>